<keyword evidence="1" id="KW-0472">Membrane</keyword>
<dbReference type="Proteomes" id="UP000250079">
    <property type="component" value="Chromosome"/>
</dbReference>
<evidence type="ECO:0000256" key="1">
    <source>
        <dbReference type="SAM" id="Phobius"/>
    </source>
</evidence>
<evidence type="ECO:0000313" key="3">
    <source>
        <dbReference type="Proteomes" id="UP000250079"/>
    </source>
</evidence>
<accession>A0A2Z2NYN0</accession>
<dbReference type="EMBL" id="CP018632">
    <property type="protein sequence ID" value="ASJ76423.1"/>
    <property type="molecule type" value="Genomic_DNA"/>
</dbReference>
<sequence length="179" mass="19470">MSIKDSFTDDEWFLLSAMPGLIGAAMSNAAPSGIIGTIKEMSATMRASAQAKYDHPESELISELITKAANWEEAKEKAADYRERAQAHVKSANVHNREDLQNMAVNDCRTAARLVEERCSEADAKVYKEWTINVARSVAEAAKEGSILGFGGERVSAPERELLSRIEATLGIKSGLLLA</sequence>
<name>A0A2Z2NYN0_9GAMM</name>
<protein>
    <submittedName>
        <fullName evidence="2">Uncharacterized protein</fullName>
    </submittedName>
</protein>
<dbReference type="KEGG" id="gai:IMCC3135_31880"/>
<dbReference type="AlphaFoldDB" id="A0A2Z2NYN0"/>
<keyword evidence="1" id="KW-0812">Transmembrane</keyword>
<evidence type="ECO:0000313" key="2">
    <source>
        <dbReference type="EMBL" id="ASJ76423.1"/>
    </source>
</evidence>
<gene>
    <name evidence="2" type="ORF">IMCC3135_31880</name>
</gene>
<organism evidence="2 3">
    <name type="scientific">Granulosicoccus antarcticus IMCC3135</name>
    <dbReference type="NCBI Taxonomy" id="1192854"/>
    <lineage>
        <taxon>Bacteria</taxon>
        <taxon>Pseudomonadati</taxon>
        <taxon>Pseudomonadota</taxon>
        <taxon>Gammaproteobacteria</taxon>
        <taxon>Chromatiales</taxon>
        <taxon>Granulosicoccaceae</taxon>
        <taxon>Granulosicoccus</taxon>
    </lineage>
</organism>
<keyword evidence="1" id="KW-1133">Transmembrane helix</keyword>
<dbReference type="RefSeq" id="WP_088921194.1">
    <property type="nucleotide sequence ID" value="NZ_CP018632.1"/>
</dbReference>
<keyword evidence="3" id="KW-1185">Reference proteome</keyword>
<dbReference type="OrthoDB" id="159745at2"/>
<reference evidence="2 3" key="1">
    <citation type="submission" date="2016-12" db="EMBL/GenBank/DDBJ databases">
        <authorList>
            <person name="Song W.-J."/>
            <person name="Kurnit D.M."/>
        </authorList>
    </citation>
    <scope>NUCLEOTIDE SEQUENCE [LARGE SCALE GENOMIC DNA]</scope>
    <source>
        <strain evidence="2 3">IMCC3135</strain>
    </source>
</reference>
<proteinExistence type="predicted"/>
<feature type="transmembrane region" description="Helical" evidence="1">
    <location>
        <begin position="12"/>
        <end position="38"/>
    </location>
</feature>